<feature type="binding site" evidence="1">
    <location>
        <position position="332"/>
    </location>
    <ligand>
        <name>Mg(2+)</name>
        <dbReference type="ChEBI" id="CHEBI:18420"/>
    </ligand>
</feature>
<dbReference type="KEGG" id="aaeo:BJI67_10545"/>
<keyword evidence="1" id="KW-0479">Metal-binding</keyword>
<organism evidence="2 3">
    <name type="scientific">Acidihalobacter aeolianus</name>
    <dbReference type="NCBI Taxonomy" id="2792603"/>
    <lineage>
        <taxon>Bacteria</taxon>
        <taxon>Pseudomonadati</taxon>
        <taxon>Pseudomonadota</taxon>
        <taxon>Gammaproteobacteria</taxon>
        <taxon>Chromatiales</taxon>
        <taxon>Ectothiorhodospiraceae</taxon>
        <taxon>Acidihalobacter</taxon>
    </lineage>
</organism>
<dbReference type="InterPro" id="IPR029014">
    <property type="entry name" value="NiFe-Hase_large"/>
</dbReference>
<reference evidence="2 3" key="1">
    <citation type="submission" date="2016-09" db="EMBL/GenBank/DDBJ databases">
        <title>Acidihalobacter prosperus V6 (DSM14174).</title>
        <authorList>
            <person name="Khaleque H.N."/>
            <person name="Ramsay J.P."/>
            <person name="Murphy R.J.T."/>
            <person name="Kaksonen A.H."/>
            <person name="Boxall N.J."/>
            <person name="Watkin E.L.J."/>
        </authorList>
    </citation>
    <scope>NUCLEOTIDE SEQUENCE [LARGE SCALE GENOMIC DNA]</scope>
    <source>
        <strain evidence="2 3">V6</strain>
    </source>
</reference>
<dbReference type="GO" id="GO:0016151">
    <property type="term" value="F:nickel cation binding"/>
    <property type="evidence" value="ECO:0007669"/>
    <property type="project" value="InterPro"/>
</dbReference>
<evidence type="ECO:0008006" key="4">
    <source>
        <dbReference type="Google" id="ProtNLM"/>
    </source>
</evidence>
<keyword evidence="1" id="KW-0533">Nickel</keyword>
<dbReference type="Proteomes" id="UP000095342">
    <property type="component" value="Chromosome"/>
</dbReference>
<dbReference type="Gene3D" id="1.10.645.10">
    <property type="entry name" value="Cytochrome-c3 Hydrogenase, chain B"/>
    <property type="match status" value="1"/>
</dbReference>
<dbReference type="PANTHER" id="PTHR42958:SF4">
    <property type="entry name" value="HYDROGENASE EXPRESSION_FORMATION PROTEIN HUPK"/>
    <property type="match status" value="1"/>
</dbReference>
<dbReference type="InterPro" id="IPR050867">
    <property type="entry name" value="NiFe/NiFeSe_hydrgnase_LSU"/>
</dbReference>
<accession>A0A1D8K8Y1</accession>
<dbReference type="AlphaFoldDB" id="A0A1D8K8Y1"/>
<proteinExistence type="predicted"/>
<sequence length="386" mass="41621">MSAPHAVDPAGRLHIVLEHDAAGIVAVDIRSTRPAYASRALIGRTPAEAVRLAPLLFSLCGGAQRVAALAACADAQGIEATPAERDARGFALELERVREHALRLLMDWPQALGLEAWRDAAAQLFALHRRMADAGEDGLQATREASRALEAFVRRRVLGDVAGWTALTETDGEADGTGQTALERLLRRLAARGWQALGAGTGSVPLEDFDQAEWRSRLAHAAASYALFPHIDGEARETTPYSRQREAPAVAAATRRWGDGLTARLLALACELDFSLAKLQDYLEWSVDVSPPQAAEGAPDASGEGIGIVQAARGQLIHRVSLSQGRIRDYRIVAPTEWNFHPRGAAARALSCLPFRDTESCAAQARALICAVDPCVEYELDIRRHA</sequence>
<dbReference type="InterPro" id="IPR001501">
    <property type="entry name" value="Ni-dep_hyd_lsu"/>
</dbReference>
<evidence type="ECO:0000313" key="2">
    <source>
        <dbReference type="EMBL" id="AOV17439.1"/>
    </source>
</evidence>
<evidence type="ECO:0000256" key="1">
    <source>
        <dbReference type="PIRSR" id="PIRSR601501-1"/>
    </source>
</evidence>
<dbReference type="EMBL" id="CP017448">
    <property type="protein sequence ID" value="AOV17439.1"/>
    <property type="molecule type" value="Genomic_DNA"/>
</dbReference>
<dbReference type="PANTHER" id="PTHR42958">
    <property type="entry name" value="HYDROGENASE-2 LARGE CHAIN"/>
    <property type="match status" value="1"/>
</dbReference>
<comment type="cofactor">
    <cofactor evidence="1">
        <name>Ni(2+)</name>
        <dbReference type="ChEBI" id="CHEBI:49786"/>
    </cofactor>
</comment>
<keyword evidence="3" id="KW-1185">Reference proteome</keyword>
<feature type="binding site" evidence="1">
    <location>
        <position position="375"/>
    </location>
    <ligand>
        <name>Ni(2+)</name>
        <dbReference type="ChEBI" id="CHEBI:49786"/>
    </ligand>
</feature>
<dbReference type="SUPFAM" id="SSF56762">
    <property type="entry name" value="HydB/Nqo4-like"/>
    <property type="match status" value="1"/>
</dbReference>
<dbReference type="RefSeq" id="WP_070072989.1">
    <property type="nucleotide sequence ID" value="NZ_CP017448.1"/>
</dbReference>
<evidence type="ECO:0000313" key="3">
    <source>
        <dbReference type="Proteomes" id="UP000095342"/>
    </source>
</evidence>
<protein>
    <recommendedName>
        <fullName evidence="4">Ni,Fe-hydrogenase I large subunit</fullName>
    </recommendedName>
</protein>
<gene>
    <name evidence="2" type="ORF">BJI67_10545</name>
</gene>
<dbReference type="Pfam" id="PF00374">
    <property type="entry name" value="NiFeSe_Hases"/>
    <property type="match status" value="1"/>
</dbReference>
<name>A0A1D8K8Y1_9GAMM</name>
<keyword evidence="1" id="KW-0460">Magnesium</keyword>